<keyword evidence="2" id="KW-0472">Membrane</keyword>
<dbReference type="PANTHER" id="PTHR45689">
    <property type="entry name" value="I[[H]] CHANNEL, ISOFORM E"/>
    <property type="match status" value="1"/>
</dbReference>
<keyword evidence="2" id="KW-1133">Transmembrane helix</keyword>
<sequence length="1140" mass="132961">MLRKFIHLQRKCGKLIINIINISEIKFDMKQKVILNLVIGIQMIENTLFINDCVYSILYEHYEYVAMGILCAFIIIILLFLLGNTKVTIFNTKQLKFQQACLGCGRASKDFKCKECKICLNCNSKFHSIFLNKCLDSNQLQYIQKNIWLLVLKCLLCIFVRIYAIISYLDDDTQLFLLFYVSLCGGVLLDLTISIFLIIIQQFLSKEQSSTQNLVKRSDEVLDAKMDSIRQGRSSSSTQLNKQMKILEFLEKKLSHRNNFVNPKKIHETEPMPIMFDENEEDVVQSQISYRKNCSKSEISVNDTANNVPVLQQINSLNSQPIMQVRRPSDLNSSFTPIDSQHSTHNVQKSPLCTSGAQDGRATPLNLINEESSVNEHSDNKAFESLINKKVPPQINELIFKEPVHWSQIFTHQGTCKEDDSCNKYGQYLGDNTFPKENGKPEPETNIKPIVIIIQVLLYLYYMYQFPLLLYGVAYSDYNLTYQLQTQLPLLFLNFLLFSLNRQRTAKFIHYLPLGAFIPFICTLIDFKQQVIFMQVVHVVTFSRFYQMFKQLFQLSICFKQYSIYFFTLRVSQIHLFQIICGFLIEITQVNQNPQSLNSDANPQSLDEFFQNQCSLFNILLIANNKSFLIYPIKIMVLIFIVYQFTIISNQINHIYRNQSTLISGLIEFSKIIQQLPFDLRYESVQISNKQIQSRLKTRNLIDYDRLPNSLSTKLLNAQYSNTLRKIPLIDKCLSKTSIASILKNATKERILEPNEVLIDAQQENRFLYFILSGKVKCYQQRQNRQFPIAINENGIYNQNGFFLEQQCEIGVQCETCCKILEVNPEEFWKEVRRSITELEKIKMCLDRVQFNQEYKLIGVSCQICKGNHKIDSCKKVHYVPSRQMLMDYIYFDEINKRQPFQRRNHTRKFKCMKNTSMVEQVVCNVRHLMLLSSETFKRPKTITSLGMQLEQQHSDHSEEEDHHKMSQYVQNLSPVQYAPQVGSSASSYVLKELKQAQQLKSPKDSFMVHQKRYQEKRQSHVTKIERDLSPSIIKYATIQDKRSQKSKSIISEDHGNGILQSSDHRQFSKYGIQSSKFTNETAKQFQNNPFDLPLYDLNQSIDNNHSYSDYFPRNNIDQALFSYKQYQDSIISNKSKQNS</sequence>
<dbReference type="PROSITE" id="PS50042">
    <property type="entry name" value="CNMP_BINDING_3"/>
    <property type="match status" value="1"/>
</dbReference>
<evidence type="ECO:0000256" key="2">
    <source>
        <dbReference type="SAM" id="Phobius"/>
    </source>
</evidence>
<dbReference type="OMA" id="ETCCKIL"/>
<dbReference type="PANTHER" id="PTHR45689:SF5">
    <property type="entry name" value="I[[H]] CHANNEL, ISOFORM E"/>
    <property type="match status" value="1"/>
</dbReference>
<feature type="compositionally biased region" description="Polar residues" evidence="1">
    <location>
        <begin position="332"/>
        <end position="357"/>
    </location>
</feature>
<organism evidence="4 5">
    <name type="scientific">Paramecium octaurelia</name>
    <dbReference type="NCBI Taxonomy" id="43137"/>
    <lineage>
        <taxon>Eukaryota</taxon>
        <taxon>Sar</taxon>
        <taxon>Alveolata</taxon>
        <taxon>Ciliophora</taxon>
        <taxon>Intramacronucleata</taxon>
        <taxon>Oligohymenophorea</taxon>
        <taxon>Peniculida</taxon>
        <taxon>Parameciidae</taxon>
        <taxon>Paramecium</taxon>
    </lineage>
</organism>
<feature type="region of interest" description="Disordered" evidence="1">
    <location>
        <begin position="332"/>
        <end position="361"/>
    </location>
</feature>
<feature type="transmembrane region" description="Helical" evidence="2">
    <location>
        <begin position="446"/>
        <end position="464"/>
    </location>
</feature>
<dbReference type="GO" id="GO:0003254">
    <property type="term" value="P:regulation of membrane depolarization"/>
    <property type="evidence" value="ECO:0007669"/>
    <property type="project" value="TreeGrafter"/>
</dbReference>
<feature type="transmembrane region" description="Helical" evidence="2">
    <location>
        <begin position="147"/>
        <end position="169"/>
    </location>
</feature>
<feature type="transmembrane region" description="Helical" evidence="2">
    <location>
        <begin position="628"/>
        <end position="648"/>
    </location>
</feature>
<gene>
    <name evidence="4" type="ORF">POCTA_138.1.T1380135</name>
</gene>
<reference evidence="4" key="1">
    <citation type="submission" date="2021-01" db="EMBL/GenBank/DDBJ databases">
        <authorList>
            <consortium name="Genoscope - CEA"/>
            <person name="William W."/>
        </authorList>
    </citation>
    <scope>NUCLEOTIDE SEQUENCE</scope>
</reference>
<dbReference type="InterPro" id="IPR051413">
    <property type="entry name" value="K/Na_HCN_channel"/>
</dbReference>
<keyword evidence="2" id="KW-0812">Transmembrane</keyword>
<evidence type="ECO:0000256" key="1">
    <source>
        <dbReference type="SAM" id="MobiDB-lite"/>
    </source>
</evidence>
<evidence type="ECO:0000259" key="3">
    <source>
        <dbReference type="PROSITE" id="PS50042"/>
    </source>
</evidence>
<accession>A0A8S1XYZ2</accession>
<dbReference type="GO" id="GO:0005249">
    <property type="term" value="F:voltage-gated potassium channel activity"/>
    <property type="evidence" value="ECO:0007669"/>
    <property type="project" value="TreeGrafter"/>
</dbReference>
<dbReference type="AlphaFoldDB" id="A0A8S1XYZ2"/>
<feature type="transmembrane region" description="Helical" evidence="2">
    <location>
        <begin position="175"/>
        <end position="200"/>
    </location>
</feature>
<feature type="transmembrane region" description="Helical" evidence="2">
    <location>
        <begin position="33"/>
        <end position="58"/>
    </location>
</feature>
<feature type="transmembrane region" description="Helical" evidence="2">
    <location>
        <begin position="508"/>
        <end position="526"/>
    </location>
</feature>
<feature type="transmembrane region" description="Helical" evidence="2">
    <location>
        <begin position="64"/>
        <end position="83"/>
    </location>
</feature>
<evidence type="ECO:0000313" key="4">
    <source>
        <dbReference type="EMBL" id="CAD8206640.1"/>
    </source>
</evidence>
<dbReference type="GO" id="GO:0098855">
    <property type="term" value="C:HCN channel complex"/>
    <property type="evidence" value="ECO:0007669"/>
    <property type="project" value="TreeGrafter"/>
</dbReference>
<comment type="caution">
    <text evidence="4">The sequence shown here is derived from an EMBL/GenBank/DDBJ whole genome shotgun (WGS) entry which is preliminary data.</text>
</comment>
<keyword evidence="5" id="KW-1185">Reference proteome</keyword>
<evidence type="ECO:0000313" key="5">
    <source>
        <dbReference type="Proteomes" id="UP000683925"/>
    </source>
</evidence>
<name>A0A8S1XYZ2_PAROT</name>
<dbReference type="OrthoDB" id="315932at2759"/>
<dbReference type="Proteomes" id="UP000683925">
    <property type="component" value="Unassembled WGS sequence"/>
</dbReference>
<protein>
    <recommendedName>
        <fullName evidence="3">Cyclic nucleotide-binding domain-containing protein</fullName>
    </recommendedName>
</protein>
<proteinExistence type="predicted"/>
<dbReference type="EMBL" id="CAJJDP010000139">
    <property type="protein sequence ID" value="CAD8206640.1"/>
    <property type="molecule type" value="Genomic_DNA"/>
</dbReference>
<dbReference type="Pfam" id="PF00027">
    <property type="entry name" value="cNMP_binding"/>
    <property type="match status" value="1"/>
</dbReference>
<dbReference type="GO" id="GO:0035725">
    <property type="term" value="P:sodium ion transmembrane transport"/>
    <property type="evidence" value="ECO:0007669"/>
    <property type="project" value="TreeGrafter"/>
</dbReference>
<feature type="transmembrane region" description="Helical" evidence="2">
    <location>
        <begin position="484"/>
        <end position="501"/>
    </location>
</feature>
<feature type="domain" description="Cyclic nucleotide-binding" evidence="3">
    <location>
        <begin position="730"/>
        <end position="828"/>
    </location>
</feature>
<dbReference type="InterPro" id="IPR000595">
    <property type="entry name" value="cNMP-bd_dom"/>
</dbReference>